<keyword evidence="2" id="KW-1185">Reference proteome</keyword>
<evidence type="ECO:0000313" key="2">
    <source>
        <dbReference type="Proteomes" id="UP000499080"/>
    </source>
</evidence>
<protein>
    <submittedName>
        <fullName evidence="1">Uncharacterized protein</fullName>
    </submittedName>
</protein>
<dbReference type="AlphaFoldDB" id="A0A4Y2IMS6"/>
<organism evidence="1 2">
    <name type="scientific">Araneus ventricosus</name>
    <name type="common">Orbweaver spider</name>
    <name type="synonym">Epeira ventricosa</name>
    <dbReference type="NCBI Taxonomy" id="182803"/>
    <lineage>
        <taxon>Eukaryota</taxon>
        <taxon>Metazoa</taxon>
        <taxon>Ecdysozoa</taxon>
        <taxon>Arthropoda</taxon>
        <taxon>Chelicerata</taxon>
        <taxon>Arachnida</taxon>
        <taxon>Araneae</taxon>
        <taxon>Araneomorphae</taxon>
        <taxon>Entelegynae</taxon>
        <taxon>Araneoidea</taxon>
        <taxon>Araneidae</taxon>
        <taxon>Araneus</taxon>
    </lineage>
</organism>
<accession>A0A4Y2IMS6</accession>
<name>A0A4Y2IMS6_ARAVE</name>
<proteinExistence type="predicted"/>
<dbReference type="EMBL" id="BGPR01002802">
    <property type="protein sequence ID" value="GBM79108.1"/>
    <property type="molecule type" value="Genomic_DNA"/>
</dbReference>
<sequence>MENCTILSEYSSYAGEKKTHFHALRKTGPSKMWPGDNSVSGQCLQIFADPIYPHTFKMGDSQSCSCLRSVSVFIDLTDSKTLLNIRMAPSALSLLRILPRWRFCASCGNGFLRHQSLIAWQAWKRKEWLKWKVPGSFTIIL</sequence>
<gene>
    <name evidence="1" type="ORF">AVEN_177421_1</name>
</gene>
<dbReference type="Proteomes" id="UP000499080">
    <property type="component" value="Unassembled WGS sequence"/>
</dbReference>
<evidence type="ECO:0000313" key="1">
    <source>
        <dbReference type="EMBL" id="GBM79108.1"/>
    </source>
</evidence>
<reference evidence="1 2" key="1">
    <citation type="journal article" date="2019" name="Sci. Rep.">
        <title>Orb-weaving spider Araneus ventricosus genome elucidates the spidroin gene catalogue.</title>
        <authorList>
            <person name="Kono N."/>
            <person name="Nakamura H."/>
            <person name="Ohtoshi R."/>
            <person name="Moran D.A.P."/>
            <person name="Shinohara A."/>
            <person name="Yoshida Y."/>
            <person name="Fujiwara M."/>
            <person name="Mori M."/>
            <person name="Tomita M."/>
            <person name="Arakawa K."/>
        </authorList>
    </citation>
    <scope>NUCLEOTIDE SEQUENCE [LARGE SCALE GENOMIC DNA]</scope>
</reference>
<comment type="caution">
    <text evidence="1">The sequence shown here is derived from an EMBL/GenBank/DDBJ whole genome shotgun (WGS) entry which is preliminary data.</text>
</comment>